<evidence type="ECO:0000313" key="2">
    <source>
        <dbReference type="Proteomes" id="UP000288603"/>
    </source>
</evidence>
<dbReference type="EMBL" id="RZNC01000001">
    <property type="protein sequence ID" value="RWZ67739.1"/>
    <property type="molecule type" value="Genomic_DNA"/>
</dbReference>
<gene>
    <name evidence="1" type="ORF">ELQ92_00220</name>
</gene>
<keyword evidence="2" id="KW-1185">Reference proteome</keyword>
<dbReference type="OrthoDB" id="3256527at2"/>
<protein>
    <submittedName>
        <fullName evidence="1">Uncharacterized protein</fullName>
    </submittedName>
</protein>
<name>A0A444QDU9_9MICO</name>
<organism evidence="1 2">
    <name type="scientific">Labedella populi</name>
    <dbReference type="NCBI Taxonomy" id="2498850"/>
    <lineage>
        <taxon>Bacteria</taxon>
        <taxon>Bacillati</taxon>
        <taxon>Actinomycetota</taxon>
        <taxon>Actinomycetes</taxon>
        <taxon>Micrococcales</taxon>
        <taxon>Microbacteriaceae</taxon>
        <taxon>Labedella</taxon>
    </lineage>
</organism>
<proteinExistence type="predicted"/>
<evidence type="ECO:0000313" key="1">
    <source>
        <dbReference type="EMBL" id="RWZ67739.1"/>
    </source>
</evidence>
<sequence>MPSYRVTMTIGMLRPGVSPERVQPTAADAAEEVAVLESSSVDVVRGQARLVVRFTADDVELALQVARHIVTSTDHVAQALDAVVTERDGGTWRRVG</sequence>
<dbReference type="Proteomes" id="UP000288603">
    <property type="component" value="Unassembled WGS sequence"/>
</dbReference>
<accession>A0A444QDU9</accession>
<dbReference type="AlphaFoldDB" id="A0A444QDU9"/>
<comment type="caution">
    <text evidence="1">The sequence shown here is derived from an EMBL/GenBank/DDBJ whole genome shotgun (WGS) entry which is preliminary data.</text>
</comment>
<reference evidence="1 2" key="1">
    <citation type="submission" date="2018-12" db="EMBL/GenBank/DDBJ databases">
        <authorList>
            <person name="Li F."/>
        </authorList>
    </citation>
    <scope>NUCLEOTIDE SEQUENCE [LARGE SCALE GENOMIC DNA]</scope>
    <source>
        <strain evidence="1 2">8H24J-4-2</strain>
    </source>
</reference>